<comment type="caution">
    <text evidence="1">The sequence shown here is derived from an EMBL/GenBank/DDBJ whole genome shotgun (WGS) entry which is preliminary data.</text>
</comment>
<keyword evidence="2" id="KW-1185">Reference proteome</keyword>
<sequence>MSRTTTRPDNEHILDRKEHKDFFFSNFKLTDNILIRQGKPLDGKGVTIVHNTADVTIQLTTKNRLIGIFSKFLSFALLQAGCLPRHYGMRNVGRYFSPKPLKEPYSQVPLQQRINFQQGKIFHTVQSGSRERKYQTSVPIEMRKLNGEPVQTRSSILSDVYCAVLCVRTEYVLT</sequence>
<reference evidence="1" key="1">
    <citation type="journal article" date="2020" name="Stud. Mycol.">
        <title>101 Dothideomycetes genomes: a test case for predicting lifestyles and emergence of pathogens.</title>
        <authorList>
            <person name="Haridas S."/>
            <person name="Albert R."/>
            <person name="Binder M."/>
            <person name="Bloem J."/>
            <person name="Labutti K."/>
            <person name="Salamov A."/>
            <person name="Andreopoulos B."/>
            <person name="Baker S."/>
            <person name="Barry K."/>
            <person name="Bills G."/>
            <person name="Bluhm B."/>
            <person name="Cannon C."/>
            <person name="Castanera R."/>
            <person name="Culley D."/>
            <person name="Daum C."/>
            <person name="Ezra D."/>
            <person name="Gonzalez J."/>
            <person name="Henrissat B."/>
            <person name="Kuo A."/>
            <person name="Liang C."/>
            <person name="Lipzen A."/>
            <person name="Lutzoni F."/>
            <person name="Magnuson J."/>
            <person name="Mondo S."/>
            <person name="Nolan M."/>
            <person name="Ohm R."/>
            <person name="Pangilinan J."/>
            <person name="Park H.-J."/>
            <person name="Ramirez L."/>
            <person name="Alfaro M."/>
            <person name="Sun H."/>
            <person name="Tritt A."/>
            <person name="Yoshinaga Y."/>
            <person name="Zwiers L.-H."/>
            <person name="Turgeon B."/>
            <person name="Goodwin S."/>
            <person name="Spatafora J."/>
            <person name="Crous P."/>
            <person name="Grigoriev I."/>
        </authorList>
    </citation>
    <scope>NUCLEOTIDE SEQUENCE</scope>
    <source>
        <strain evidence="1">CBS 101060</strain>
    </source>
</reference>
<organism evidence="1 2">
    <name type="scientific">Patellaria atrata CBS 101060</name>
    <dbReference type="NCBI Taxonomy" id="1346257"/>
    <lineage>
        <taxon>Eukaryota</taxon>
        <taxon>Fungi</taxon>
        <taxon>Dikarya</taxon>
        <taxon>Ascomycota</taxon>
        <taxon>Pezizomycotina</taxon>
        <taxon>Dothideomycetes</taxon>
        <taxon>Dothideomycetes incertae sedis</taxon>
        <taxon>Patellariales</taxon>
        <taxon>Patellariaceae</taxon>
        <taxon>Patellaria</taxon>
    </lineage>
</organism>
<dbReference type="AlphaFoldDB" id="A0A9P4SJL8"/>
<proteinExistence type="predicted"/>
<name>A0A9P4SJL8_9PEZI</name>
<protein>
    <submittedName>
        <fullName evidence="1">Uncharacterized protein</fullName>
    </submittedName>
</protein>
<dbReference type="Proteomes" id="UP000799429">
    <property type="component" value="Unassembled WGS sequence"/>
</dbReference>
<dbReference type="EMBL" id="MU006089">
    <property type="protein sequence ID" value="KAF2843805.1"/>
    <property type="molecule type" value="Genomic_DNA"/>
</dbReference>
<gene>
    <name evidence="1" type="ORF">M501DRAFT_1028562</name>
</gene>
<accession>A0A9P4SJL8</accession>
<evidence type="ECO:0000313" key="2">
    <source>
        <dbReference type="Proteomes" id="UP000799429"/>
    </source>
</evidence>
<evidence type="ECO:0000313" key="1">
    <source>
        <dbReference type="EMBL" id="KAF2843805.1"/>
    </source>
</evidence>